<evidence type="ECO:0000313" key="2">
    <source>
        <dbReference type="EMBL" id="SEQ11798.1"/>
    </source>
</evidence>
<dbReference type="AlphaFoldDB" id="A0A1H9DGE5"/>
<protein>
    <submittedName>
        <fullName evidence="2">Uncharacterized protein</fullName>
    </submittedName>
</protein>
<organism evidence="2 3">
    <name type="scientific">Flavobacterium frigoris</name>
    <dbReference type="NCBI Taxonomy" id="229204"/>
    <lineage>
        <taxon>Bacteria</taxon>
        <taxon>Pseudomonadati</taxon>
        <taxon>Bacteroidota</taxon>
        <taxon>Flavobacteriia</taxon>
        <taxon>Flavobacteriales</taxon>
        <taxon>Flavobacteriaceae</taxon>
        <taxon>Flavobacterium</taxon>
    </lineage>
</organism>
<dbReference type="Proteomes" id="UP000183658">
    <property type="component" value="Unassembled WGS sequence"/>
</dbReference>
<dbReference type="EMBL" id="FOFZ01000001">
    <property type="protein sequence ID" value="SEQ11798.1"/>
    <property type="molecule type" value="Genomic_DNA"/>
</dbReference>
<sequence>MRITALVQQVNIAEKLKNATDSSYQIGVIIGSFIPFVVLIGLAYWMYASAKKRDKNG</sequence>
<reference evidence="3" key="1">
    <citation type="submission" date="2016-10" db="EMBL/GenBank/DDBJ databases">
        <authorList>
            <person name="Varghese N."/>
            <person name="Submissions S."/>
        </authorList>
    </citation>
    <scope>NUCLEOTIDE SEQUENCE [LARGE SCALE GENOMIC DNA]</scope>
    <source>
        <strain evidence="3">DSM 15719</strain>
    </source>
</reference>
<keyword evidence="1" id="KW-1133">Transmembrane helix</keyword>
<feature type="transmembrane region" description="Helical" evidence="1">
    <location>
        <begin position="24"/>
        <end position="47"/>
    </location>
</feature>
<gene>
    <name evidence="2" type="ORF">SAMN05444355_101459</name>
</gene>
<proteinExistence type="predicted"/>
<evidence type="ECO:0000256" key="1">
    <source>
        <dbReference type="SAM" id="Phobius"/>
    </source>
</evidence>
<accession>A0A1H9DGE5</accession>
<keyword evidence="3" id="KW-1185">Reference proteome</keyword>
<dbReference type="RefSeq" id="WP_175460250.1">
    <property type="nucleotide sequence ID" value="NZ_CBCRVS010000002.1"/>
</dbReference>
<evidence type="ECO:0000313" key="3">
    <source>
        <dbReference type="Proteomes" id="UP000183658"/>
    </source>
</evidence>
<keyword evidence="1" id="KW-0472">Membrane</keyword>
<keyword evidence="1" id="KW-0812">Transmembrane</keyword>
<name>A0A1H9DGE5_FLAFI</name>